<keyword evidence="3 6" id="KW-0812">Transmembrane</keyword>
<proteinExistence type="inferred from homology"/>
<organism evidence="7 8">
    <name type="scientific">Stylosanthes scabra</name>
    <dbReference type="NCBI Taxonomy" id="79078"/>
    <lineage>
        <taxon>Eukaryota</taxon>
        <taxon>Viridiplantae</taxon>
        <taxon>Streptophyta</taxon>
        <taxon>Embryophyta</taxon>
        <taxon>Tracheophyta</taxon>
        <taxon>Spermatophyta</taxon>
        <taxon>Magnoliopsida</taxon>
        <taxon>eudicotyledons</taxon>
        <taxon>Gunneridae</taxon>
        <taxon>Pentapetalae</taxon>
        <taxon>rosids</taxon>
        <taxon>fabids</taxon>
        <taxon>Fabales</taxon>
        <taxon>Fabaceae</taxon>
        <taxon>Papilionoideae</taxon>
        <taxon>50 kb inversion clade</taxon>
        <taxon>dalbergioids sensu lato</taxon>
        <taxon>Dalbergieae</taxon>
        <taxon>Pterocarpus clade</taxon>
        <taxon>Stylosanthes</taxon>
    </lineage>
</organism>
<evidence type="ECO:0000256" key="4">
    <source>
        <dbReference type="ARBA" id="ARBA00022989"/>
    </source>
</evidence>
<dbReference type="InterPro" id="IPR002528">
    <property type="entry name" value="MATE_fam"/>
</dbReference>
<dbReference type="PANTHER" id="PTHR11206">
    <property type="entry name" value="MULTIDRUG RESISTANCE PROTEIN"/>
    <property type="match status" value="1"/>
</dbReference>
<dbReference type="InterPro" id="IPR045069">
    <property type="entry name" value="MATE_euk"/>
</dbReference>
<evidence type="ECO:0000256" key="1">
    <source>
        <dbReference type="ARBA" id="ARBA00004141"/>
    </source>
</evidence>
<feature type="transmembrane region" description="Helical" evidence="6">
    <location>
        <begin position="264"/>
        <end position="284"/>
    </location>
</feature>
<feature type="transmembrane region" description="Helical" evidence="6">
    <location>
        <begin position="304"/>
        <end position="325"/>
    </location>
</feature>
<feature type="transmembrane region" description="Helical" evidence="6">
    <location>
        <begin position="163"/>
        <end position="182"/>
    </location>
</feature>
<dbReference type="Proteomes" id="UP001341840">
    <property type="component" value="Unassembled WGS sequence"/>
</dbReference>
<evidence type="ECO:0000256" key="2">
    <source>
        <dbReference type="ARBA" id="ARBA00010199"/>
    </source>
</evidence>
<dbReference type="CDD" id="cd13132">
    <property type="entry name" value="MATE_eukaryotic"/>
    <property type="match status" value="1"/>
</dbReference>
<keyword evidence="5 6" id="KW-0472">Membrane</keyword>
<gene>
    <name evidence="7" type="primary">DTX53</name>
    <name evidence="7" type="ORF">PIB30_008912</name>
</gene>
<sequence length="430" mass="47167">MCTEAESRGDNINGDTMLSKVVGSDYNNNEERIEMRTSNGGTDESASNNGLLAFIHGLLYHFHNLFIALLPNLSLSEVKEELQSITKISFPIIMTSLMIYSRSVISMLFLGRQGKVELAGGSLALGFANITANSVLKGLTMGMDPICCQAYGAKRYSLLSQTFFRATCLLLVVAMPIAILWLNMGPILQLLGQDPQVTKVAQVYMVFSIPELLAQAHLNPLRTFLRTQGLTTPITVVASCAAVLHLPVNYFLAIHLNLGVKGIALATGLNSINMILGLLMYLLFSKKPLKPWEGASFLSTFHGWKPLLSLALPSCVSVCLEWWWYEIMLFLCGLLRNPQATVATMGILIQTLGFLYVFPFSLSIALTTRIGHSLGAGEPTKARSTAIIGFSIALTFGVMAFIFLMFGYVRFAIGLKQFHVGYYLELHALT</sequence>
<dbReference type="EMBL" id="JASCZI010000020">
    <property type="protein sequence ID" value="MED6106908.1"/>
    <property type="molecule type" value="Genomic_DNA"/>
</dbReference>
<comment type="similarity">
    <text evidence="2">Belongs to the multi antimicrobial extrusion (MATE) (TC 2.A.66.1) family.</text>
</comment>
<keyword evidence="8" id="KW-1185">Reference proteome</keyword>
<feature type="transmembrane region" description="Helical" evidence="6">
    <location>
        <begin position="90"/>
        <end position="110"/>
    </location>
</feature>
<evidence type="ECO:0000313" key="7">
    <source>
        <dbReference type="EMBL" id="MED6106908.1"/>
    </source>
</evidence>
<accession>A0ABU6Q4Z3</accession>
<evidence type="ECO:0000256" key="6">
    <source>
        <dbReference type="SAM" id="Phobius"/>
    </source>
</evidence>
<keyword evidence="4 6" id="KW-1133">Transmembrane helix</keyword>
<feature type="transmembrane region" description="Helical" evidence="6">
    <location>
        <begin position="230"/>
        <end position="252"/>
    </location>
</feature>
<feature type="transmembrane region" description="Helical" evidence="6">
    <location>
        <begin position="386"/>
        <end position="409"/>
    </location>
</feature>
<dbReference type="NCBIfam" id="TIGR00797">
    <property type="entry name" value="matE"/>
    <property type="match status" value="1"/>
</dbReference>
<feature type="transmembrane region" description="Helical" evidence="6">
    <location>
        <begin position="51"/>
        <end position="70"/>
    </location>
</feature>
<evidence type="ECO:0000313" key="8">
    <source>
        <dbReference type="Proteomes" id="UP001341840"/>
    </source>
</evidence>
<reference evidence="7 8" key="1">
    <citation type="journal article" date="2023" name="Plants (Basel)">
        <title>Bridging the Gap: Combining Genomics and Transcriptomics Approaches to Understand Stylosanthes scabra, an Orphan Legume from the Brazilian Caatinga.</title>
        <authorList>
            <person name="Ferreira-Neto J.R.C."/>
            <person name="da Silva M.D."/>
            <person name="Binneck E."/>
            <person name="de Melo N.F."/>
            <person name="da Silva R.H."/>
            <person name="de Melo A.L.T.M."/>
            <person name="Pandolfi V."/>
            <person name="Bustamante F.O."/>
            <person name="Brasileiro-Vidal A.C."/>
            <person name="Benko-Iseppon A.M."/>
        </authorList>
    </citation>
    <scope>NUCLEOTIDE SEQUENCE [LARGE SCALE GENOMIC DNA]</scope>
    <source>
        <tissue evidence="7">Leaves</tissue>
    </source>
</reference>
<comment type="caution">
    <text evidence="7">The sequence shown here is derived from an EMBL/GenBank/DDBJ whole genome shotgun (WGS) entry which is preliminary data.</text>
</comment>
<evidence type="ECO:0000256" key="3">
    <source>
        <dbReference type="ARBA" id="ARBA00022692"/>
    </source>
</evidence>
<comment type="subcellular location">
    <subcellularLocation>
        <location evidence="1">Membrane</location>
        <topology evidence="1">Multi-pass membrane protein</topology>
    </subcellularLocation>
</comment>
<dbReference type="Pfam" id="PF01554">
    <property type="entry name" value="MatE"/>
    <property type="match status" value="2"/>
</dbReference>
<name>A0ABU6Q4Z3_9FABA</name>
<evidence type="ECO:0000256" key="5">
    <source>
        <dbReference type="ARBA" id="ARBA00023136"/>
    </source>
</evidence>
<protein>
    <submittedName>
        <fullName evidence="7">Protein DETOXIFICATION 53</fullName>
    </submittedName>
</protein>
<feature type="transmembrane region" description="Helical" evidence="6">
    <location>
        <begin position="346"/>
        <end position="366"/>
    </location>
</feature>